<keyword evidence="4" id="KW-1185">Reference proteome</keyword>
<feature type="region of interest" description="Disordered" evidence="1">
    <location>
        <begin position="343"/>
        <end position="378"/>
    </location>
</feature>
<sequence>MFSHYSAILLGLSLLWGTHAHMEMSDPLPIRSSLDPSVPELLKDYNLKSPLTANGSNYPCHGYQNERPIAIKQTYKAGSQYSMSIAGTVNHGGGSCQLSLSYDNGATFKVIQSMIGGCPVTTTYPFTIPSFAPTGNALFAWTWFNEIGNREMYMNCAWVSIQGSSSKRRSKRQSTFTSMASLPNIVRANIDGLNTCATTEGVDPHFANLGPDVLYGPGKTASDPVTNLGANCDSSTPSGQTYENVGDTGFPSSATTTATAGAASTTAGVFAEGGSTLPNVPSGTTAVPAVSVLTNYNTGSTFSTVVSSSTSSSSSFVPIPVTVLSPTEWALVTSTLTATVPPTSSASSASQLSQSVPSISSPSAPSVSSPSSAASATPSPAATGPGLAFASESTLSAYLPCVPGSFLCLSATSYVICDQSVQGIPFTPSMQWIGAPQAVAAGMQCQPYLAPIPSSLAGQVNNGSATAATPNGFFRSDRYVEL</sequence>
<organism evidence="3 4">
    <name type="scientific">Microthyrium microscopicum</name>
    <dbReference type="NCBI Taxonomy" id="703497"/>
    <lineage>
        <taxon>Eukaryota</taxon>
        <taxon>Fungi</taxon>
        <taxon>Dikarya</taxon>
        <taxon>Ascomycota</taxon>
        <taxon>Pezizomycotina</taxon>
        <taxon>Dothideomycetes</taxon>
        <taxon>Dothideomycetes incertae sedis</taxon>
        <taxon>Microthyriales</taxon>
        <taxon>Microthyriaceae</taxon>
        <taxon>Microthyrium</taxon>
    </lineage>
</organism>
<dbReference type="OrthoDB" id="2342176at2759"/>
<dbReference type="AlphaFoldDB" id="A0A6A6UCM4"/>
<evidence type="ECO:0000313" key="3">
    <source>
        <dbReference type="EMBL" id="KAF2669123.1"/>
    </source>
</evidence>
<proteinExistence type="predicted"/>
<evidence type="ECO:0008006" key="5">
    <source>
        <dbReference type="Google" id="ProtNLM"/>
    </source>
</evidence>
<feature type="signal peptide" evidence="2">
    <location>
        <begin position="1"/>
        <end position="20"/>
    </location>
</feature>
<dbReference type="Gene3D" id="2.70.50.70">
    <property type="match status" value="1"/>
</dbReference>
<protein>
    <recommendedName>
        <fullName evidence="5">Endoglucanase</fullName>
    </recommendedName>
</protein>
<evidence type="ECO:0000313" key="4">
    <source>
        <dbReference type="Proteomes" id="UP000799302"/>
    </source>
</evidence>
<gene>
    <name evidence="3" type="ORF">BT63DRAFT_413587</name>
</gene>
<reference evidence="3" key="1">
    <citation type="journal article" date="2020" name="Stud. Mycol.">
        <title>101 Dothideomycetes genomes: a test case for predicting lifestyles and emergence of pathogens.</title>
        <authorList>
            <person name="Haridas S."/>
            <person name="Albert R."/>
            <person name="Binder M."/>
            <person name="Bloem J."/>
            <person name="Labutti K."/>
            <person name="Salamov A."/>
            <person name="Andreopoulos B."/>
            <person name="Baker S."/>
            <person name="Barry K."/>
            <person name="Bills G."/>
            <person name="Bluhm B."/>
            <person name="Cannon C."/>
            <person name="Castanera R."/>
            <person name="Culley D."/>
            <person name="Daum C."/>
            <person name="Ezra D."/>
            <person name="Gonzalez J."/>
            <person name="Henrissat B."/>
            <person name="Kuo A."/>
            <person name="Liang C."/>
            <person name="Lipzen A."/>
            <person name="Lutzoni F."/>
            <person name="Magnuson J."/>
            <person name="Mondo S."/>
            <person name="Nolan M."/>
            <person name="Ohm R."/>
            <person name="Pangilinan J."/>
            <person name="Park H.-J."/>
            <person name="Ramirez L."/>
            <person name="Alfaro M."/>
            <person name="Sun H."/>
            <person name="Tritt A."/>
            <person name="Yoshinaga Y."/>
            <person name="Zwiers L.-H."/>
            <person name="Turgeon B."/>
            <person name="Goodwin S."/>
            <person name="Spatafora J."/>
            <person name="Crous P."/>
            <person name="Grigoriev I."/>
        </authorList>
    </citation>
    <scope>NUCLEOTIDE SEQUENCE</scope>
    <source>
        <strain evidence="3">CBS 115976</strain>
    </source>
</reference>
<feature type="chain" id="PRO_5025658630" description="Endoglucanase" evidence="2">
    <location>
        <begin position="21"/>
        <end position="482"/>
    </location>
</feature>
<keyword evidence="2" id="KW-0732">Signal</keyword>
<dbReference type="PANTHER" id="PTHR36182:SF1">
    <property type="entry name" value="PROTEIN, PUTATIVE (AFU_ORTHOLOGUE AFUA_6G10930)-RELATED"/>
    <property type="match status" value="1"/>
</dbReference>
<dbReference type="Proteomes" id="UP000799302">
    <property type="component" value="Unassembled WGS sequence"/>
</dbReference>
<name>A0A6A6UCM4_9PEZI</name>
<dbReference type="EMBL" id="MU004235">
    <property type="protein sequence ID" value="KAF2669123.1"/>
    <property type="molecule type" value="Genomic_DNA"/>
</dbReference>
<accession>A0A6A6UCM4</accession>
<evidence type="ECO:0000256" key="2">
    <source>
        <dbReference type="SAM" id="SignalP"/>
    </source>
</evidence>
<evidence type="ECO:0000256" key="1">
    <source>
        <dbReference type="SAM" id="MobiDB-lite"/>
    </source>
</evidence>
<dbReference type="PANTHER" id="PTHR36182">
    <property type="entry name" value="PROTEIN, PUTATIVE (AFU_ORTHOLOGUE AFUA_6G10930)-RELATED"/>
    <property type="match status" value="1"/>
</dbReference>